<keyword evidence="5" id="KW-0472">Membrane</keyword>
<dbReference type="GO" id="GO:0008360">
    <property type="term" value="P:regulation of cell shape"/>
    <property type="evidence" value="ECO:0007669"/>
    <property type="project" value="InterPro"/>
</dbReference>
<evidence type="ECO:0000313" key="9">
    <source>
        <dbReference type="Proteomes" id="UP000694420"/>
    </source>
</evidence>
<keyword evidence="9" id="KW-1185">Reference proteome</keyword>
<evidence type="ECO:0000256" key="1">
    <source>
        <dbReference type="ARBA" id="ARBA00004342"/>
    </source>
</evidence>
<dbReference type="Pfam" id="PF03285">
    <property type="entry name" value="Paralemmin"/>
    <property type="match status" value="2"/>
</dbReference>
<keyword evidence="4" id="KW-0175">Coiled coil</keyword>
<keyword evidence="3" id="KW-0597">Phosphoprotein</keyword>
<dbReference type="InterPro" id="IPR004965">
    <property type="entry name" value="Paralemmin"/>
</dbReference>
<feature type="compositionally biased region" description="Polar residues" evidence="7">
    <location>
        <begin position="230"/>
        <end position="240"/>
    </location>
</feature>
<feature type="region of interest" description="Disordered" evidence="7">
    <location>
        <begin position="315"/>
        <end position="351"/>
    </location>
</feature>
<dbReference type="Proteomes" id="UP000694420">
    <property type="component" value="Unplaced"/>
</dbReference>
<proteinExistence type="predicted"/>
<reference evidence="8" key="1">
    <citation type="submission" date="2025-08" db="UniProtKB">
        <authorList>
            <consortium name="Ensembl"/>
        </authorList>
    </citation>
    <scope>IDENTIFICATION</scope>
</reference>
<accession>A0A8C7EFG0</accession>
<sequence length="360" mass="40581">MQYPVPFKNAKRQRRLEEWREKRKRQTEIEGKRQQLEDQILQLQHFKSKALREKWLLQGIPAGSAEEEEARRRQSEEDELKVKKLEENIHRYGLEQEIEKLESEESQISAKEQIILEKLKETEKRDTIVFFVCLAINHSLAFSVVTCTSSLVFIQALYTMEINVEKDKQTGETKIVSASPIGPDGAHQKGFKVFDDGTKVVYEVHSGGTVVENGVHKLSSKDVDELMQKAGQSSPVNPQPQDKPCGGGEAPEAGRDQPVTMIFMGYQSIDDEEETKKVLGYDETIKAELVLIDEDDEKSLREKTVTDISTMDGNAAELVSGRPLSDTTEPSSPEGKEESLPLEAAPGTQKKKRCQCCIVM</sequence>
<dbReference type="GO" id="GO:0005886">
    <property type="term" value="C:plasma membrane"/>
    <property type="evidence" value="ECO:0007669"/>
    <property type="project" value="UniProtKB-SubCell"/>
</dbReference>
<evidence type="ECO:0000256" key="4">
    <source>
        <dbReference type="ARBA" id="ARBA00023054"/>
    </source>
</evidence>
<evidence type="ECO:0000256" key="6">
    <source>
        <dbReference type="ARBA" id="ARBA00023288"/>
    </source>
</evidence>
<organism evidence="8 9">
    <name type="scientific">Nothoprocta perdicaria</name>
    <name type="common">Chilean tinamou</name>
    <name type="synonym">Crypturus perdicarius</name>
    <dbReference type="NCBI Taxonomy" id="30464"/>
    <lineage>
        <taxon>Eukaryota</taxon>
        <taxon>Metazoa</taxon>
        <taxon>Chordata</taxon>
        <taxon>Craniata</taxon>
        <taxon>Vertebrata</taxon>
        <taxon>Euteleostomi</taxon>
        <taxon>Archelosauria</taxon>
        <taxon>Archosauria</taxon>
        <taxon>Dinosauria</taxon>
        <taxon>Saurischia</taxon>
        <taxon>Theropoda</taxon>
        <taxon>Coelurosauria</taxon>
        <taxon>Aves</taxon>
        <taxon>Palaeognathae</taxon>
        <taxon>Tinamiformes</taxon>
        <taxon>Tinamidae</taxon>
        <taxon>Nothoprocta</taxon>
    </lineage>
</organism>
<evidence type="ECO:0000256" key="2">
    <source>
        <dbReference type="ARBA" id="ARBA00022475"/>
    </source>
</evidence>
<dbReference type="PANTHER" id="PTHR10498:SF10">
    <property type="entry name" value="PALM2 AND AKAP2 FUSION-RELATED"/>
    <property type="match status" value="1"/>
</dbReference>
<evidence type="ECO:0000313" key="8">
    <source>
        <dbReference type="Ensembl" id="ENSNPEP00000015940.1"/>
    </source>
</evidence>
<dbReference type="PANTHER" id="PTHR10498">
    <property type="entry name" value="PARALEMMIN-RELATED"/>
    <property type="match status" value="1"/>
</dbReference>
<keyword evidence="6" id="KW-0449">Lipoprotein</keyword>
<evidence type="ECO:0000256" key="7">
    <source>
        <dbReference type="SAM" id="MobiDB-lite"/>
    </source>
</evidence>
<comment type="subcellular location">
    <subcellularLocation>
        <location evidence="1">Cell membrane</location>
        <topology evidence="1">Lipid-anchor</topology>
        <orientation evidence="1">Cytoplasmic side</orientation>
    </subcellularLocation>
</comment>
<name>A0A8C7EFG0_NOTPE</name>
<dbReference type="AlphaFoldDB" id="A0A8C7EFG0"/>
<evidence type="ECO:0000256" key="3">
    <source>
        <dbReference type="ARBA" id="ARBA00022553"/>
    </source>
</evidence>
<feature type="region of interest" description="Disordered" evidence="7">
    <location>
        <begin position="228"/>
        <end position="257"/>
    </location>
</feature>
<dbReference type="Ensembl" id="ENSNPET00000016335.1">
    <property type="protein sequence ID" value="ENSNPEP00000015940.1"/>
    <property type="gene ID" value="ENSNPEG00000011893.1"/>
</dbReference>
<evidence type="ECO:0000256" key="5">
    <source>
        <dbReference type="ARBA" id="ARBA00023136"/>
    </source>
</evidence>
<protein>
    <recommendedName>
        <fullName evidence="10">PALM2 protein</fullName>
    </recommendedName>
</protein>
<evidence type="ECO:0008006" key="10">
    <source>
        <dbReference type="Google" id="ProtNLM"/>
    </source>
</evidence>
<reference evidence="8" key="2">
    <citation type="submission" date="2025-09" db="UniProtKB">
        <authorList>
            <consortium name="Ensembl"/>
        </authorList>
    </citation>
    <scope>IDENTIFICATION</scope>
</reference>
<keyword evidence="2" id="KW-1003">Cell membrane</keyword>